<reference evidence="15 16" key="1">
    <citation type="submission" date="2011-08" db="EMBL/GenBank/DDBJ databases">
        <title>The Genome Sequence of Alistipes indistinctus YIT 12060.</title>
        <authorList>
            <consortium name="The Broad Institute Genome Sequencing Platform"/>
            <person name="Earl A."/>
            <person name="Ward D."/>
            <person name="Feldgarden M."/>
            <person name="Gevers D."/>
            <person name="Morotomi M."/>
            <person name="Young S.K."/>
            <person name="Zeng Q."/>
            <person name="Gargeya S."/>
            <person name="Fitzgerald M."/>
            <person name="Haas B."/>
            <person name="Abouelleil A."/>
            <person name="Alvarado L."/>
            <person name="Arachchi H.M."/>
            <person name="Berlin A."/>
            <person name="Brown A."/>
            <person name="Chapman S.B."/>
            <person name="Chen Z."/>
            <person name="Dunbar C."/>
            <person name="Freedman E."/>
            <person name="Gearin G."/>
            <person name="Gellesch M."/>
            <person name="Goldberg J."/>
            <person name="Griggs A."/>
            <person name="Gujja S."/>
            <person name="Heiman D."/>
            <person name="Howarth C."/>
            <person name="Larson L."/>
            <person name="Lui A."/>
            <person name="MacDonald P.J.P."/>
            <person name="Montmayeur A."/>
            <person name="Murphy C."/>
            <person name="Neiman D."/>
            <person name="Pearson M."/>
            <person name="Priest M."/>
            <person name="Roberts A."/>
            <person name="Saif S."/>
            <person name="Shea T."/>
            <person name="Shenoy N."/>
            <person name="Sisk P."/>
            <person name="Stolte C."/>
            <person name="Sykes S."/>
            <person name="Wortman J."/>
            <person name="Nusbaum C."/>
            <person name="Birren B."/>
        </authorList>
    </citation>
    <scope>NUCLEOTIDE SEQUENCE [LARGE SCALE GENOMIC DNA]</scope>
    <source>
        <strain evidence="15 16">YIT 12060</strain>
    </source>
</reference>
<dbReference type="PANTHER" id="PTHR23117:SF13">
    <property type="entry name" value="GUANYLATE KINASE"/>
    <property type="match status" value="1"/>
</dbReference>
<name>G5H968_9BACT</name>
<dbReference type="PANTHER" id="PTHR23117">
    <property type="entry name" value="GUANYLATE KINASE-RELATED"/>
    <property type="match status" value="1"/>
</dbReference>
<evidence type="ECO:0000256" key="7">
    <source>
        <dbReference type="ARBA" id="ARBA00022679"/>
    </source>
</evidence>
<dbReference type="EC" id="2.7.4.8" evidence="4 13"/>
<evidence type="ECO:0000256" key="9">
    <source>
        <dbReference type="ARBA" id="ARBA00022777"/>
    </source>
</evidence>
<feature type="binding site" evidence="13">
    <location>
        <begin position="15"/>
        <end position="22"/>
    </location>
    <ligand>
        <name>ATP</name>
        <dbReference type="ChEBI" id="CHEBI:30616"/>
    </ligand>
</feature>
<dbReference type="STRING" id="742725.HMPREF9450_02154"/>
<comment type="similarity">
    <text evidence="3 13">Belongs to the guanylate kinase family.</text>
</comment>
<feature type="domain" description="Guanylate kinase-like" evidence="14">
    <location>
        <begin position="8"/>
        <end position="188"/>
    </location>
</feature>
<comment type="catalytic activity">
    <reaction evidence="12 13">
        <text>GMP + ATP = GDP + ADP</text>
        <dbReference type="Rhea" id="RHEA:20780"/>
        <dbReference type="ChEBI" id="CHEBI:30616"/>
        <dbReference type="ChEBI" id="CHEBI:58115"/>
        <dbReference type="ChEBI" id="CHEBI:58189"/>
        <dbReference type="ChEBI" id="CHEBI:456216"/>
        <dbReference type="EC" id="2.7.4.8"/>
    </reaction>
</comment>
<dbReference type="GO" id="GO:0005524">
    <property type="term" value="F:ATP binding"/>
    <property type="evidence" value="ECO:0007669"/>
    <property type="project" value="UniProtKB-UniRule"/>
</dbReference>
<dbReference type="PROSITE" id="PS00856">
    <property type="entry name" value="GUANYLATE_KINASE_1"/>
    <property type="match status" value="1"/>
</dbReference>
<dbReference type="Gene3D" id="3.40.50.300">
    <property type="entry name" value="P-loop containing nucleotide triphosphate hydrolases"/>
    <property type="match status" value="1"/>
</dbReference>
<accession>G5H968</accession>
<dbReference type="PATRIC" id="fig|742725.3.peg.2221"/>
<dbReference type="CDD" id="cd00071">
    <property type="entry name" value="GMPK"/>
    <property type="match status" value="1"/>
</dbReference>
<dbReference type="RefSeq" id="WP_009134960.1">
    <property type="nucleotide sequence ID" value="NZ_CP102250.1"/>
</dbReference>
<sequence length="192" mass="21206">MTQPTATGKVIIFSAPSGAGKSTIIGRLLRDFPQLEFSISATSRAPRGKEVHGCEYYFLDHDDFLKRAGNGEFVEWEEVYAGTCYGTLRSELERIWSKGHVIVFDVDVKGGVNLKKIFGKQALSVFIMPPSVEVLHQRLVDRGTDSPEMIAKRVAKATEELTYANQFDCIVVNDCLATAVEEAKKAVAGFIE</sequence>
<dbReference type="NCBIfam" id="TIGR03263">
    <property type="entry name" value="guanyl_kin"/>
    <property type="match status" value="1"/>
</dbReference>
<evidence type="ECO:0000256" key="5">
    <source>
        <dbReference type="ARBA" id="ARBA00016296"/>
    </source>
</evidence>
<evidence type="ECO:0000256" key="6">
    <source>
        <dbReference type="ARBA" id="ARBA00022490"/>
    </source>
</evidence>
<dbReference type="AlphaFoldDB" id="G5H968"/>
<evidence type="ECO:0000256" key="8">
    <source>
        <dbReference type="ARBA" id="ARBA00022741"/>
    </source>
</evidence>
<dbReference type="Proteomes" id="UP000006008">
    <property type="component" value="Unassembled WGS sequence"/>
</dbReference>
<evidence type="ECO:0000259" key="14">
    <source>
        <dbReference type="PROSITE" id="PS50052"/>
    </source>
</evidence>
<keyword evidence="6 13" id="KW-0963">Cytoplasm</keyword>
<evidence type="ECO:0000256" key="3">
    <source>
        <dbReference type="ARBA" id="ARBA00005790"/>
    </source>
</evidence>
<gene>
    <name evidence="13" type="primary">gmk</name>
    <name evidence="15" type="ORF">HMPREF9450_02154</name>
</gene>
<dbReference type="InterPro" id="IPR017665">
    <property type="entry name" value="Guanylate_kinase"/>
</dbReference>
<dbReference type="OrthoDB" id="9808150at2"/>
<evidence type="ECO:0000256" key="13">
    <source>
        <dbReference type="HAMAP-Rule" id="MF_00328"/>
    </source>
</evidence>
<dbReference type="PROSITE" id="PS50052">
    <property type="entry name" value="GUANYLATE_KINASE_2"/>
    <property type="match status" value="1"/>
</dbReference>
<evidence type="ECO:0000256" key="10">
    <source>
        <dbReference type="ARBA" id="ARBA00022840"/>
    </source>
</evidence>
<evidence type="ECO:0000256" key="4">
    <source>
        <dbReference type="ARBA" id="ARBA00012961"/>
    </source>
</evidence>
<evidence type="ECO:0000313" key="16">
    <source>
        <dbReference type="Proteomes" id="UP000006008"/>
    </source>
</evidence>
<keyword evidence="9 13" id="KW-0418">Kinase</keyword>
<dbReference type="SUPFAM" id="SSF52540">
    <property type="entry name" value="P-loop containing nucleoside triphosphate hydrolases"/>
    <property type="match status" value="1"/>
</dbReference>
<keyword evidence="7 13" id="KW-0808">Transferase</keyword>
<dbReference type="GO" id="GO:0005829">
    <property type="term" value="C:cytosol"/>
    <property type="evidence" value="ECO:0007669"/>
    <property type="project" value="TreeGrafter"/>
</dbReference>
<keyword evidence="10 13" id="KW-0067">ATP-binding</keyword>
<protein>
    <recommendedName>
        <fullName evidence="5 13">Guanylate kinase</fullName>
        <ecNumber evidence="4 13">2.7.4.8</ecNumber>
    </recommendedName>
    <alternativeName>
        <fullName evidence="11 13">GMP kinase</fullName>
    </alternativeName>
</protein>
<evidence type="ECO:0000256" key="1">
    <source>
        <dbReference type="ARBA" id="ARBA00003531"/>
    </source>
</evidence>
<dbReference type="HOGENOM" id="CLU_001715_1_1_10"/>
<keyword evidence="8 13" id="KW-0547">Nucleotide-binding</keyword>
<dbReference type="SMART" id="SM00072">
    <property type="entry name" value="GuKc"/>
    <property type="match status" value="1"/>
</dbReference>
<organism evidence="15 16">
    <name type="scientific">Alistipes indistinctus YIT 12060</name>
    <dbReference type="NCBI Taxonomy" id="742725"/>
    <lineage>
        <taxon>Bacteria</taxon>
        <taxon>Pseudomonadati</taxon>
        <taxon>Bacteroidota</taxon>
        <taxon>Bacteroidia</taxon>
        <taxon>Bacteroidales</taxon>
        <taxon>Rikenellaceae</taxon>
        <taxon>Alistipes</taxon>
    </lineage>
</organism>
<dbReference type="Pfam" id="PF00625">
    <property type="entry name" value="Guanylate_kin"/>
    <property type="match status" value="1"/>
</dbReference>
<proteinExistence type="inferred from homology"/>
<keyword evidence="16" id="KW-1185">Reference proteome</keyword>
<comment type="caution">
    <text evidence="15">The sequence shown here is derived from an EMBL/GenBank/DDBJ whole genome shotgun (WGS) entry which is preliminary data.</text>
</comment>
<dbReference type="GO" id="GO:0004385">
    <property type="term" value="F:GMP kinase activity"/>
    <property type="evidence" value="ECO:0007669"/>
    <property type="project" value="UniProtKB-UniRule"/>
</dbReference>
<evidence type="ECO:0000313" key="15">
    <source>
        <dbReference type="EMBL" id="EHB92105.1"/>
    </source>
</evidence>
<dbReference type="InterPro" id="IPR027417">
    <property type="entry name" value="P-loop_NTPase"/>
</dbReference>
<comment type="subcellular location">
    <subcellularLocation>
        <location evidence="2 13">Cytoplasm</location>
    </subcellularLocation>
</comment>
<evidence type="ECO:0000256" key="11">
    <source>
        <dbReference type="ARBA" id="ARBA00030128"/>
    </source>
</evidence>
<dbReference type="FunFam" id="3.30.63.10:FF:000005">
    <property type="entry name" value="Guanylate kinase"/>
    <property type="match status" value="1"/>
</dbReference>
<dbReference type="GeneID" id="92814824"/>
<dbReference type="HAMAP" id="MF_00328">
    <property type="entry name" value="Guanylate_kinase"/>
    <property type="match status" value="1"/>
</dbReference>
<dbReference type="InterPro" id="IPR020590">
    <property type="entry name" value="Guanylate_kinase_CS"/>
</dbReference>
<dbReference type="InterPro" id="IPR008145">
    <property type="entry name" value="GK/Ca_channel_bsu"/>
</dbReference>
<dbReference type="Gene3D" id="3.30.63.10">
    <property type="entry name" value="Guanylate Kinase phosphate binding domain"/>
    <property type="match status" value="1"/>
</dbReference>
<dbReference type="InterPro" id="IPR008144">
    <property type="entry name" value="Guanylate_kin-like_dom"/>
</dbReference>
<dbReference type="EMBL" id="ADLD01000013">
    <property type="protein sequence ID" value="EHB92105.1"/>
    <property type="molecule type" value="Genomic_DNA"/>
</dbReference>
<evidence type="ECO:0000256" key="2">
    <source>
        <dbReference type="ARBA" id="ARBA00004496"/>
    </source>
</evidence>
<dbReference type="eggNOG" id="COG0194">
    <property type="taxonomic scope" value="Bacteria"/>
</dbReference>
<comment type="function">
    <text evidence="1 13">Essential for recycling GMP and indirectly, cGMP.</text>
</comment>
<evidence type="ECO:0000256" key="12">
    <source>
        <dbReference type="ARBA" id="ARBA00048594"/>
    </source>
</evidence>